<reference evidence="2" key="1">
    <citation type="journal article" date="2017" name="Nature">
        <title>The sunflower genome provides insights into oil metabolism, flowering and Asterid evolution.</title>
        <authorList>
            <person name="Badouin H."/>
            <person name="Gouzy J."/>
            <person name="Grassa C.J."/>
            <person name="Murat F."/>
            <person name="Staton S.E."/>
            <person name="Cottret L."/>
            <person name="Lelandais-Briere C."/>
            <person name="Owens G.L."/>
            <person name="Carrere S."/>
            <person name="Mayjonade B."/>
            <person name="Legrand L."/>
            <person name="Gill N."/>
            <person name="Kane N.C."/>
            <person name="Bowers J.E."/>
            <person name="Hubner S."/>
            <person name="Bellec A."/>
            <person name="Berard A."/>
            <person name="Berges H."/>
            <person name="Blanchet N."/>
            <person name="Boniface M.C."/>
            <person name="Brunel D."/>
            <person name="Catrice O."/>
            <person name="Chaidir N."/>
            <person name="Claudel C."/>
            <person name="Donnadieu C."/>
            <person name="Faraut T."/>
            <person name="Fievet G."/>
            <person name="Helmstetter N."/>
            <person name="King M."/>
            <person name="Knapp S.J."/>
            <person name="Lai Z."/>
            <person name="Le Paslier M.C."/>
            <person name="Lippi Y."/>
            <person name="Lorenzon L."/>
            <person name="Mandel J.R."/>
            <person name="Marage G."/>
            <person name="Marchand G."/>
            <person name="Marquand E."/>
            <person name="Bret-Mestries E."/>
            <person name="Morien E."/>
            <person name="Nambeesan S."/>
            <person name="Nguyen T."/>
            <person name="Pegot-Espagnet P."/>
            <person name="Pouilly N."/>
            <person name="Raftis F."/>
            <person name="Sallet E."/>
            <person name="Schiex T."/>
            <person name="Thomas J."/>
            <person name="Vandecasteele C."/>
            <person name="Vares D."/>
            <person name="Vear F."/>
            <person name="Vautrin S."/>
            <person name="Crespi M."/>
            <person name="Mangin B."/>
            <person name="Burke J.M."/>
            <person name="Salse J."/>
            <person name="Munos S."/>
            <person name="Vincourt P."/>
            <person name="Rieseberg L.H."/>
            <person name="Langlade N.B."/>
        </authorList>
    </citation>
    <scope>NUCLEOTIDE SEQUENCE</scope>
    <source>
        <tissue evidence="2">Leaves</tissue>
    </source>
</reference>
<comment type="caution">
    <text evidence="2">The sequence shown here is derived from an EMBL/GenBank/DDBJ whole genome shotgun (WGS) entry which is preliminary data.</text>
</comment>
<dbReference type="EMBL" id="MNCJ02000331">
    <property type="protein sequence ID" value="KAF5758971.1"/>
    <property type="molecule type" value="Genomic_DNA"/>
</dbReference>
<proteinExistence type="predicted"/>
<evidence type="ECO:0000313" key="2">
    <source>
        <dbReference type="EMBL" id="KAF5758971.1"/>
    </source>
</evidence>
<feature type="region of interest" description="Disordered" evidence="1">
    <location>
        <begin position="123"/>
        <end position="151"/>
    </location>
</feature>
<organism evidence="2 3">
    <name type="scientific">Helianthus annuus</name>
    <name type="common">Common sunflower</name>
    <dbReference type="NCBI Taxonomy" id="4232"/>
    <lineage>
        <taxon>Eukaryota</taxon>
        <taxon>Viridiplantae</taxon>
        <taxon>Streptophyta</taxon>
        <taxon>Embryophyta</taxon>
        <taxon>Tracheophyta</taxon>
        <taxon>Spermatophyta</taxon>
        <taxon>Magnoliopsida</taxon>
        <taxon>eudicotyledons</taxon>
        <taxon>Gunneridae</taxon>
        <taxon>Pentapetalae</taxon>
        <taxon>asterids</taxon>
        <taxon>campanulids</taxon>
        <taxon>Asterales</taxon>
        <taxon>Asteraceae</taxon>
        <taxon>Asteroideae</taxon>
        <taxon>Heliantheae alliance</taxon>
        <taxon>Heliantheae</taxon>
        <taxon>Helianthus</taxon>
    </lineage>
</organism>
<keyword evidence="3" id="KW-1185">Reference proteome</keyword>
<accession>A0A9K3DP54</accession>
<dbReference type="Proteomes" id="UP000215914">
    <property type="component" value="Unassembled WGS sequence"/>
</dbReference>
<reference evidence="2" key="2">
    <citation type="submission" date="2020-06" db="EMBL/GenBank/DDBJ databases">
        <title>Helianthus annuus Genome sequencing and assembly Release 2.</title>
        <authorList>
            <person name="Gouzy J."/>
            <person name="Langlade N."/>
            <person name="Munos S."/>
        </authorList>
    </citation>
    <scope>NUCLEOTIDE SEQUENCE</scope>
    <source>
        <tissue evidence="2">Leaves</tissue>
    </source>
</reference>
<evidence type="ECO:0000313" key="3">
    <source>
        <dbReference type="Proteomes" id="UP000215914"/>
    </source>
</evidence>
<feature type="compositionally biased region" description="Basic and acidic residues" evidence="1">
    <location>
        <begin position="128"/>
        <end position="151"/>
    </location>
</feature>
<sequence length="151" mass="17748">MNDINNCREFFSLSLPPAERLFQKRRHRMDLLDDHIHAGVNFYATTQEIVREWKLMGEDTLEFEAAKKAFAEEKEKFNAEKRGLAWRVADMEDKLAKEKQFNVNKQKEWETACEQTNREMQTASDAIAKLKGEKAKISDEAEQERASHQKR</sequence>
<evidence type="ECO:0000256" key="1">
    <source>
        <dbReference type="SAM" id="MobiDB-lite"/>
    </source>
</evidence>
<gene>
    <name evidence="2" type="ORF">HanXRQr2_Chr16g0735581</name>
</gene>
<name>A0A9K3DP54_HELAN</name>
<dbReference type="AlphaFoldDB" id="A0A9K3DP54"/>
<dbReference type="Gramene" id="mRNA:HanXRQr2_Chr16g0735581">
    <property type="protein sequence ID" value="CDS:HanXRQr2_Chr16g0735581.1"/>
    <property type="gene ID" value="HanXRQr2_Chr16g0735581"/>
</dbReference>
<protein>
    <submittedName>
        <fullName evidence="2">Uncharacterized protein</fullName>
    </submittedName>
</protein>